<gene>
    <name evidence="2" type="ORF">PGLA2088_LOCUS33187</name>
</gene>
<dbReference type="AlphaFoldDB" id="A0A813KMK2"/>
<feature type="region of interest" description="Disordered" evidence="1">
    <location>
        <begin position="205"/>
        <end position="231"/>
    </location>
</feature>
<proteinExistence type="predicted"/>
<feature type="compositionally biased region" description="Basic and acidic residues" evidence="1">
    <location>
        <begin position="219"/>
        <end position="231"/>
    </location>
</feature>
<organism evidence="2 3">
    <name type="scientific">Polarella glacialis</name>
    <name type="common">Dinoflagellate</name>
    <dbReference type="NCBI Taxonomy" id="89957"/>
    <lineage>
        <taxon>Eukaryota</taxon>
        <taxon>Sar</taxon>
        <taxon>Alveolata</taxon>
        <taxon>Dinophyceae</taxon>
        <taxon>Suessiales</taxon>
        <taxon>Suessiaceae</taxon>
        <taxon>Polarella</taxon>
    </lineage>
</organism>
<feature type="region of interest" description="Disordered" evidence="1">
    <location>
        <begin position="1"/>
        <end position="31"/>
    </location>
</feature>
<reference evidence="2" key="1">
    <citation type="submission" date="2021-02" db="EMBL/GenBank/DDBJ databases">
        <authorList>
            <person name="Dougan E. K."/>
            <person name="Rhodes N."/>
            <person name="Thang M."/>
            <person name="Chan C."/>
        </authorList>
    </citation>
    <scope>NUCLEOTIDE SEQUENCE</scope>
</reference>
<protein>
    <submittedName>
        <fullName evidence="2">Uncharacterized protein</fullName>
    </submittedName>
</protein>
<name>A0A813KMK2_POLGL</name>
<evidence type="ECO:0000313" key="3">
    <source>
        <dbReference type="Proteomes" id="UP000626109"/>
    </source>
</evidence>
<sequence>MLRWDPATSPAQKCRSVATSSSRSAMSPLRAGRPSGLSLLLLLVLSLCSSRWEGPEAIAWLGSAPCQRLSAGASPPGRGSRVQRNFMVGQPTERPAYGFEKMSPLGPNAATGEVVPGMEPWLKHLGLEDYLPEANAWCTEQGASVMSEVMESFKDFAEALGLSEEELAMLKRRARISFSTLQQRGEIPAQEPVLKMEEFKVAGKTFLRREETPESPGTQERRDTGDRTHVR</sequence>
<accession>A0A813KMK2</accession>
<dbReference type="Proteomes" id="UP000626109">
    <property type="component" value="Unassembled WGS sequence"/>
</dbReference>
<evidence type="ECO:0000256" key="1">
    <source>
        <dbReference type="SAM" id="MobiDB-lite"/>
    </source>
</evidence>
<feature type="compositionally biased region" description="Low complexity" evidence="1">
    <location>
        <begin position="15"/>
        <end position="31"/>
    </location>
</feature>
<comment type="caution">
    <text evidence="2">The sequence shown here is derived from an EMBL/GenBank/DDBJ whole genome shotgun (WGS) entry which is preliminary data.</text>
</comment>
<evidence type="ECO:0000313" key="2">
    <source>
        <dbReference type="EMBL" id="CAE8704472.1"/>
    </source>
</evidence>
<dbReference type="EMBL" id="CAJNNW010030784">
    <property type="protein sequence ID" value="CAE8704472.1"/>
    <property type="molecule type" value="Genomic_DNA"/>
</dbReference>